<dbReference type="KEGG" id="bgg:CFK41_05395"/>
<gene>
    <name evidence="3" type="ORF">CFK41_05395</name>
</gene>
<dbReference type="OrthoDB" id="9780943at2"/>
<evidence type="ECO:0000256" key="1">
    <source>
        <dbReference type="ARBA" id="ARBA00006987"/>
    </source>
</evidence>
<name>A0A291GVV4_9MICO</name>
<proteinExistence type="inferred from homology"/>
<dbReference type="PIRSF" id="PIRSF017082">
    <property type="entry name" value="YflP"/>
    <property type="match status" value="1"/>
</dbReference>
<dbReference type="Pfam" id="PF03401">
    <property type="entry name" value="TctC"/>
    <property type="match status" value="1"/>
</dbReference>
<dbReference type="Gene3D" id="3.40.190.10">
    <property type="entry name" value="Periplasmic binding protein-like II"/>
    <property type="match status" value="1"/>
</dbReference>
<dbReference type="CDD" id="cd07012">
    <property type="entry name" value="PBP2_Bug_TTT"/>
    <property type="match status" value="1"/>
</dbReference>
<evidence type="ECO:0000313" key="3">
    <source>
        <dbReference type="EMBL" id="ATG54272.1"/>
    </source>
</evidence>
<feature type="region of interest" description="Disordered" evidence="2">
    <location>
        <begin position="1"/>
        <end position="41"/>
    </location>
</feature>
<evidence type="ECO:0000313" key="4">
    <source>
        <dbReference type="Proteomes" id="UP000217889"/>
    </source>
</evidence>
<dbReference type="Proteomes" id="UP000217889">
    <property type="component" value="Chromosome"/>
</dbReference>
<dbReference type="InterPro" id="IPR005064">
    <property type="entry name" value="BUG"/>
</dbReference>
<dbReference type="PANTHER" id="PTHR42928">
    <property type="entry name" value="TRICARBOXYLATE-BINDING PROTEIN"/>
    <property type="match status" value="1"/>
</dbReference>
<protein>
    <submittedName>
        <fullName evidence="3">Tricarboxylic transporter</fullName>
    </submittedName>
</protein>
<accession>A0A291GVV4</accession>
<evidence type="ECO:0000256" key="2">
    <source>
        <dbReference type="SAM" id="MobiDB-lite"/>
    </source>
</evidence>
<dbReference type="EMBL" id="CP023564">
    <property type="protein sequence ID" value="ATG54272.1"/>
    <property type="molecule type" value="Genomic_DNA"/>
</dbReference>
<dbReference type="InterPro" id="IPR042100">
    <property type="entry name" value="Bug_dom1"/>
</dbReference>
<dbReference type="SUPFAM" id="SSF53850">
    <property type="entry name" value="Periplasmic binding protein-like II"/>
    <property type="match status" value="1"/>
</dbReference>
<comment type="similarity">
    <text evidence="1">Belongs to the UPF0065 (bug) family.</text>
</comment>
<keyword evidence="4" id="KW-1185">Reference proteome</keyword>
<dbReference type="PANTHER" id="PTHR42928:SF3">
    <property type="entry name" value="UPF0065 PROTEIN YFLP"/>
    <property type="match status" value="1"/>
</dbReference>
<dbReference type="AlphaFoldDB" id="A0A291GVV4"/>
<dbReference type="Gene3D" id="3.40.190.150">
    <property type="entry name" value="Bordetella uptake gene, domain 1"/>
    <property type="match status" value="1"/>
</dbReference>
<sequence>MITLSAQRTVAPAETEPRPRRRRRVIAPEEDLQPPPNPSRRRALSIGFGVLAAPVIGTAAYQSIKAGAGGTDVRSNLTLIAPAAAGGGWDTFQREMQQTMRSNSLVGNVQVVNVPGAGGTIALGNLSQMKEPNNLMVGGTGQIAAQIQFGTASVISDVTPVARVVEEYALITVPASSPYQDLEQLLQGWGDDPSRLAWTGGGSFDQLVMTDLALAAGIDPGETTYIPSDGGGEAIQALLNGTAQATAGGFADMYPQIESGRLRGLGLVAPEPLDGIDIPTLPDLGYDVTLTNWRAMFAPPGVSDDDVAQLEELIAEAVATPEWKDAVKRYSWKEVPLGSEDLVQYVEDETVRIAALFEEIQG</sequence>
<reference evidence="3 4" key="1">
    <citation type="journal article" date="2014" name="Int. J. Syst. Evol. Microbiol.">
        <title>Brachybacterium ginsengisoli sp. nov., isolated from soil of a ginseng field.</title>
        <authorList>
            <person name="Hoang V.A."/>
            <person name="Kim Y.J."/>
            <person name="Nguyen N.L."/>
            <person name="Yang D.C."/>
        </authorList>
    </citation>
    <scope>NUCLEOTIDE SEQUENCE [LARGE SCALE GENOMIC DNA]</scope>
    <source>
        <strain evidence="3 4">DCY80</strain>
    </source>
</reference>
<organism evidence="3 4">
    <name type="scientific">Brachybacterium ginsengisoli</name>
    <dbReference type="NCBI Taxonomy" id="1331682"/>
    <lineage>
        <taxon>Bacteria</taxon>
        <taxon>Bacillati</taxon>
        <taxon>Actinomycetota</taxon>
        <taxon>Actinomycetes</taxon>
        <taxon>Micrococcales</taxon>
        <taxon>Dermabacteraceae</taxon>
        <taxon>Brachybacterium</taxon>
    </lineage>
</organism>